<keyword evidence="1" id="KW-1133">Transmembrane helix</keyword>
<keyword evidence="1" id="KW-0812">Transmembrane</keyword>
<proteinExistence type="predicted"/>
<gene>
    <name evidence="2" type="ORF">AVEN_117529_1</name>
</gene>
<reference evidence="2 3" key="1">
    <citation type="journal article" date="2019" name="Sci. Rep.">
        <title>Orb-weaving spider Araneus ventricosus genome elucidates the spidroin gene catalogue.</title>
        <authorList>
            <person name="Kono N."/>
            <person name="Nakamura H."/>
            <person name="Ohtoshi R."/>
            <person name="Moran D.A.P."/>
            <person name="Shinohara A."/>
            <person name="Yoshida Y."/>
            <person name="Fujiwara M."/>
            <person name="Mori M."/>
            <person name="Tomita M."/>
            <person name="Arakawa K."/>
        </authorList>
    </citation>
    <scope>NUCLEOTIDE SEQUENCE [LARGE SCALE GENOMIC DNA]</scope>
</reference>
<keyword evidence="1" id="KW-0472">Membrane</keyword>
<name>A0A4Y2GTB2_ARAVE</name>
<organism evidence="2 3">
    <name type="scientific">Araneus ventricosus</name>
    <name type="common">Orbweaver spider</name>
    <name type="synonym">Epeira ventricosa</name>
    <dbReference type="NCBI Taxonomy" id="182803"/>
    <lineage>
        <taxon>Eukaryota</taxon>
        <taxon>Metazoa</taxon>
        <taxon>Ecdysozoa</taxon>
        <taxon>Arthropoda</taxon>
        <taxon>Chelicerata</taxon>
        <taxon>Arachnida</taxon>
        <taxon>Araneae</taxon>
        <taxon>Araneomorphae</taxon>
        <taxon>Entelegynae</taxon>
        <taxon>Araneoidea</taxon>
        <taxon>Araneidae</taxon>
        <taxon>Araneus</taxon>
    </lineage>
</organism>
<protein>
    <submittedName>
        <fullName evidence="2">Uncharacterized protein</fullName>
    </submittedName>
</protein>
<evidence type="ECO:0000313" key="3">
    <source>
        <dbReference type="Proteomes" id="UP000499080"/>
    </source>
</evidence>
<comment type="caution">
    <text evidence="2">The sequence shown here is derived from an EMBL/GenBank/DDBJ whole genome shotgun (WGS) entry which is preliminary data.</text>
</comment>
<evidence type="ECO:0000313" key="2">
    <source>
        <dbReference type="EMBL" id="GBM57000.1"/>
    </source>
</evidence>
<dbReference type="EMBL" id="BGPR01100686">
    <property type="protein sequence ID" value="GBM57000.1"/>
    <property type="molecule type" value="Genomic_DNA"/>
</dbReference>
<feature type="transmembrane region" description="Helical" evidence="1">
    <location>
        <begin position="39"/>
        <end position="64"/>
    </location>
</feature>
<keyword evidence="3" id="KW-1185">Reference proteome</keyword>
<dbReference type="AlphaFoldDB" id="A0A4Y2GTB2"/>
<dbReference type="Proteomes" id="UP000499080">
    <property type="component" value="Unassembled WGS sequence"/>
</dbReference>
<feature type="transmembrane region" description="Helical" evidence="1">
    <location>
        <begin position="7"/>
        <end position="33"/>
    </location>
</feature>
<accession>A0A4Y2GTB2</accession>
<evidence type="ECO:0000256" key="1">
    <source>
        <dbReference type="SAM" id="Phobius"/>
    </source>
</evidence>
<sequence>MEIIASVFVNFGFTLIPMEKVASVFLSFGFTLIPMEKIASVFLSFGFTLIPMEIIASIFISFGFRPLFLNGLSTKTEVSLYSFVHSQTNLIPKMASSKSPIFRRLQQLPFAHERAETAPDTESC</sequence>